<keyword evidence="4" id="KW-1185">Reference proteome</keyword>
<protein>
    <recommendedName>
        <fullName evidence="5">Pre-mRNA-splicing factor cwc26</fullName>
    </recommendedName>
</protein>
<dbReference type="OrthoDB" id="6022at2759"/>
<name>A0A072PGA1_9EURO</name>
<dbReference type="GO" id="GO:0000398">
    <property type="term" value="P:mRNA splicing, via spliceosome"/>
    <property type="evidence" value="ECO:0007669"/>
    <property type="project" value="TreeGrafter"/>
</dbReference>
<feature type="compositionally biased region" description="Low complexity" evidence="2">
    <location>
        <begin position="328"/>
        <end position="339"/>
    </location>
</feature>
<dbReference type="EMBL" id="AMGV01000003">
    <property type="protein sequence ID" value="KEF59169.1"/>
    <property type="molecule type" value="Genomic_DNA"/>
</dbReference>
<feature type="compositionally biased region" description="Polar residues" evidence="2">
    <location>
        <begin position="171"/>
        <end position="180"/>
    </location>
</feature>
<dbReference type="VEuPathDB" id="FungiDB:A1O9_04013"/>
<evidence type="ECO:0008006" key="5">
    <source>
        <dbReference type="Google" id="ProtNLM"/>
    </source>
</evidence>
<sequence length="396" mass="43833">MPSANLAAYLAKNYLNASNPSQSSSPSSNPDFADSSRPKKKRRKNKENEAQDSGLLIADDDAELSLGGARNDRDDEAEDVPMYDTNMKSAEFRKKKSSGWTVVDSGGYPAAVPGKQQNDEDAEAERIISEAAAESAQRRQQIEDEDAPAVVDVPQPESSSTTTHAPRMQSGARSGLQTAADTARLIQAEEREKARELSHGDKAKKSKNVDGKSGIPEEETIYRDATGRRIDVSLKRAEARRAEMEKMAAEKKARDEARGDVQRAEREQRKQDLEEAKFLTVARGADDEDMNRQLKDVVRWDDPMAMYMAHKKEEEKTLAQGPGGSRAGSGKATAASAAAPRRKVYQGAAPPNRYGIPPGWRWDGVDRGNGFEKDWFQARGRKARNEDLSYQWQMDE</sequence>
<dbReference type="HOGENOM" id="CLU_024195_0_0_1"/>
<feature type="compositionally biased region" description="Low complexity" evidence="2">
    <location>
        <begin position="16"/>
        <end position="35"/>
    </location>
</feature>
<feature type="region of interest" description="Disordered" evidence="2">
    <location>
        <begin position="313"/>
        <end position="359"/>
    </location>
</feature>
<organism evidence="3 4">
    <name type="scientific">Exophiala aquamarina CBS 119918</name>
    <dbReference type="NCBI Taxonomy" id="1182545"/>
    <lineage>
        <taxon>Eukaryota</taxon>
        <taxon>Fungi</taxon>
        <taxon>Dikarya</taxon>
        <taxon>Ascomycota</taxon>
        <taxon>Pezizomycotina</taxon>
        <taxon>Eurotiomycetes</taxon>
        <taxon>Chaetothyriomycetidae</taxon>
        <taxon>Chaetothyriales</taxon>
        <taxon>Herpotrichiellaceae</taxon>
        <taxon>Exophiala</taxon>
    </lineage>
</organism>
<evidence type="ECO:0000313" key="4">
    <source>
        <dbReference type="Proteomes" id="UP000027920"/>
    </source>
</evidence>
<gene>
    <name evidence="3" type="ORF">A1O9_04013</name>
</gene>
<reference evidence="3 4" key="1">
    <citation type="submission" date="2013-03" db="EMBL/GenBank/DDBJ databases">
        <title>The Genome Sequence of Exophiala aquamarina CBS 119918.</title>
        <authorList>
            <consortium name="The Broad Institute Genomics Platform"/>
            <person name="Cuomo C."/>
            <person name="de Hoog S."/>
            <person name="Gorbushina A."/>
            <person name="Walker B."/>
            <person name="Young S.K."/>
            <person name="Zeng Q."/>
            <person name="Gargeya S."/>
            <person name="Fitzgerald M."/>
            <person name="Haas B."/>
            <person name="Abouelleil A."/>
            <person name="Allen A.W."/>
            <person name="Alvarado L."/>
            <person name="Arachchi H.M."/>
            <person name="Berlin A.M."/>
            <person name="Chapman S.B."/>
            <person name="Gainer-Dewar J."/>
            <person name="Goldberg J."/>
            <person name="Griggs A."/>
            <person name="Gujja S."/>
            <person name="Hansen M."/>
            <person name="Howarth C."/>
            <person name="Imamovic A."/>
            <person name="Ireland A."/>
            <person name="Larimer J."/>
            <person name="McCowan C."/>
            <person name="Murphy C."/>
            <person name="Pearson M."/>
            <person name="Poon T.W."/>
            <person name="Priest M."/>
            <person name="Roberts A."/>
            <person name="Saif S."/>
            <person name="Shea T."/>
            <person name="Sisk P."/>
            <person name="Sykes S."/>
            <person name="Wortman J."/>
            <person name="Nusbaum C."/>
            <person name="Birren B."/>
        </authorList>
    </citation>
    <scope>NUCLEOTIDE SEQUENCE [LARGE SCALE GENOMIC DNA]</scope>
    <source>
        <strain evidence="3 4">CBS 119918</strain>
    </source>
</reference>
<dbReference type="RefSeq" id="XP_013261759.1">
    <property type="nucleotide sequence ID" value="XM_013406305.1"/>
</dbReference>
<dbReference type="InterPro" id="IPR051112">
    <property type="entry name" value="CWC26_splicing_factor"/>
</dbReference>
<evidence type="ECO:0000313" key="3">
    <source>
        <dbReference type="EMBL" id="KEF59169.1"/>
    </source>
</evidence>
<dbReference type="STRING" id="1182545.A0A072PGA1"/>
<feature type="region of interest" description="Disordered" evidence="2">
    <location>
        <begin position="243"/>
        <end position="270"/>
    </location>
</feature>
<feature type="compositionally biased region" description="Basic and acidic residues" evidence="2">
    <location>
        <begin position="187"/>
        <end position="210"/>
    </location>
</feature>
<dbReference type="GO" id="GO:0070274">
    <property type="term" value="C:RES complex"/>
    <property type="evidence" value="ECO:0007669"/>
    <property type="project" value="TreeGrafter"/>
</dbReference>
<dbReference type="Pfam" id="PF09736">
    <property type="entry name" value="Bud13"/>
    <property type="match status" value="1"/>
</dbReference>
<dbReference type="PANTHER" id="PTHR31809:SF0">
    <property type="entry name" value="BUD13 HOMOLOG"/>
    <property type="match status" value="1"/>
</dbReference>
<dbReference type="GO" id="GO:0005684">
    <property type="term" value="C:U2-type spliceosomal complex"/>
    <property type="evidence" value="ECO:0007669"/>
    <property type="project" value="TreeGrafter"/>
</dbReference>
<accession>A0A072PGA1</accession>
<dbReference type="GeneID" id="25278946"/>
<proteinExistence type="inferred from homology"/>
<evidence type="ECO:0000256" key="1">
    <source>
        <dbReference type="ARBA" id="ARBA00011069"/>
    </source>
</evidence>
<dbReference type="AlphaFoldDB" id="A0A072PGA1"/>
<dbReference type="GO" id="GO:0003723">
    <property type="term" value="F:RNA binding"/>
    <property type="evidence" value="ECO:0007669"/>
    <property type="project" value="TreeGrafter"/>
</dbReference>
<evidence type="ECO:0000256" key="2">
    <source>
        <dbReference type="SAM" id="MobiDB-lite"/>
    </source>
</evidence>
<comment type="caution">
    <text evidence="3">The sequence shown here is derived from an EMBL/GenBank/DDBJ whole genome shotgun (WGS) entry which is preliminary data.</text>
</comment>
<dbReference type="Proteomes" id="UP000027920">
    <property type="component" value="Unassembled WGS sequence"/>
</dbReference>
<comment type="similarity">
    <text evidence="1">Belongs to the CWC26 family.</text>
</comment>
<feature type="region of interest" description="Disordered" evidence="2">
    <location>
        <begin position="16"/>
        <end position="222"/>
    </location>
</feature>
<dbReference type="PANTHER" id="PTHR31809">
    <property type="entry name" value="BUD13 HOMOLOG"/>
    <property type="match status" value="1"/>
</dbReference>
<dbReference type="InterPro" id="IPR018609">
    <property type="entry name" value="Bud13"/>
</dbReference>